<organism evidence="2 3">
    <name type="scientific">Mesorhizobium plurifarium</name>
    <dbReference type="NCBI Taxonomy" id="69974"/>
    <lineage>
        <taxon>Bacteria</taxon>
        <taxon>Pseudomonadati</taxon>
        <taxon>Pseudomonadota</taxon>
        <taxon>Alphaproteobacteria</taxon>
        <taxon>Hyphomicrobiales</taxon>
        <taxon>Phyllobacteriaceae</taxon>
        <taxon>Mesorhizobium</taxon>
    </lineage>
</organism>
<dbReference type="AlphaFoldDB" id="A0A090FZ65"/>
<accession>A0A090FZ65</accession>
<feature type="region of interest" description="Disordered" evidence="1">
    <location>
        <begin position="68"/>
        <end position="91"/>
    </location>
</feature>
<reference evidence="2 3" key="1">
    <citation type="submission" date="2014-08" db="EMBL/GenBank/DDBJ databases">
        <authorList>
            <person name="Moulin Lionel"/>
        </authorList>
    </citation>
    <scope>NUCLEOTIDE SEQUENCE [LARGE SCALE GENOMIC DNA]</scope>
</reference>
<dbReference type="EMBL" id="CCNE01000009">
    <property type="protein sequence ID" value="CDX52841.1"/>
    <property type="molecule type" value="Genomic_DNA"/>
</dbReference>
<evidence type="ECO:0000256" key="1">
    <source>
        <dbReference type="SAM" id="MobiDB-lite"/>
    </source>
</evidence>
<gene>
    <name evidence="2" type="ORF">MPL3365_170124</name>
</gene>
<sequence length="91" mass="10425">MASVARVWKRGLSLISRIGTRSYWLTGDPAIGLVIGFKELRRYNLSVNRGLRRFKGVSRRRDHRIRFAPRTTSSSPLFPSARSAYPSRDCD</sequence>
<proteinExistence type="predicted"/>
<evidence type="ECO:0000313" key="2">
    <source>
        <dbReference type="EMBL" id="CDX52841.1"/>
    </source>
</evidence>
<evidence type="ECO:0000313" key="3">
    <source>
        <dbReference type="Proteomes" id="UP000046122"/>
    </source>
</evidence>
<protein>
    <submittedName>
        <fullName evidence="2">Uncharacterized protein</fullName>
    </submittedName>
</protein>
<name>A0A090FZ65_MESPL</name>
<dbReference type="Proteomes" id="UP000046122">
    <property type="component" value="Unassembled WGS sequence"/>
</dbReference>